<organism evidence="2">
    <name type="scientific">marine sediment metagenome</name>
    <dbReference type="NCBI Taxonomy" id="412755"/>
    <lineage>
        <taxon>unclassified sequences</taxon>
        <taxon>metagenomes</taxon>
        <taxon>ecological metagenomes</taxon>
    </lineage>
</organism>
<reference evidence="2" key="1">
    <citation type="journal article" date="2014" name="Front. Microbiol.">
        <title>High frequency of phylogenetically diverse reductive dehalogenase-homologous genes in deep subseafloor sedimentary metagenomes.</title>
        <authorList>
            <person name="Kawai M."/>
            <person name="Futagami T."/>
            <person name="Toyoda A."/>
            <person name="Takaki Y."/>
            <person name="Nishi S."/>
            <person name="Hori S."/>
            <person name="Arai W."/>
            <person name="Tsubouchi T."/>
            <person name="Morono Y."/>
            <person name="Uchiyama I."/>
            <person name="Ito T."/>
            <person name="Fujiyama A."/>
            <person name="Inagaki F."/>
            <person name="Takami H."/>
        </authorList>
    </citation>
    <scope>NUCLEOTIDE SEQUENCE</scope>
    <source>
        <strain evidence="2">Expedition CK06-06</strain>
    </source>
</reference>
<proteinExistence type="predicted"/>
<accession>X1STU3</accession>
<name>X1STU3_9ZZZZ</name>
<evidence type="ECO:0000313" key="2">
    <source>
        <dbReference type="EMBL" id="GAI82536.1"/>
    </source>
</evidence>
<dbReference type="CDD" id="cd05403">
    <property type="entry name" value="NT_KNTase_like"/>
    <property type="match status" value="1"/>
</dbReference>
<dbReference type="PANTHER" id="PTHR33933:SF1">
    <property type="entry name" value="PROTEIN ADENYLYLTRANSFERASE MNTA-RELATED"/>
    <property type="match status" value="1"/>
</dbReference>
<sequence>MENECTNNLDGIPIESHLKIESFVSVANRILKENLVSIVLFGSAVRNETKEWSDLDFYIVVKDYLEDEFKTKLSFRKIYGDHVDIVFRRETSIVKILEMHSGLDFDVFDEGIIIYGADVLEKYRLAFEHIKDKYGLLRKSEWGKGVWLYDSR</sequence>
<dbReference type="EMBL" id="BARW01006922">
    <property type="protein sequence ID" value="GAI82536.1"/>
    <property type="molecule type" value="Genomic_DNA"/>
</dbReference>
<dbReference type="Pfam" id="PF18765">
    <property type="entry name" value="Polbeta"/>
    <property type="match status" value="1"/>
</dbReference>
<dbReference type="InterPro" id="IPR041633">
    <property type="entry name" value="Polbeta"/>
</dbReference>
<gene>
    <name evidence="2" type="ORF">S12H4_14517</name>
</gene>
<evidence type="ECO:0000259" key="1">
    <source>
        <dbReference type="Pfam" id="PF18765"/>
    </source>
</evidence>
<dbReference type="SUPFAM" id="SSF81301">
    <property type="entry name" value="Nucleotidyltransferase"/>
    <property type="match status" value="1"/>
</dbReference>
<feature type="domain" description="Polymerase beta nucleotidyltransferase" evidence="1">
    <location>
        <begin position="32"/>
        <end position="118"/>
    </location>
</feature>
<dbReference type="InterPro" id="IPR052548">
    <property type="entry name" value="Type_VII_TA_antitoxin"/>
</dbReference>
<comment type="caution">
    <text evidence="2">The sequence shown here is derived from an EMBL/GenBank/DDBJ whole genome shotgun (WGS) entry which is preliminary data.</text>
</comment>
<dbReference type="AlphaFoldDB" id="X1STU3"/>
<dbReference type="PANTHER" id="PTHR33933">
    <property type="entry name" value="NUCLEOTIDYLTRANSFERASE"/>
    <property type="match status" value="1"/>
</dbReference>
<protein>
    <recommendedName>
        <fullName evidence="1">Polymerase beta nucleotidyltransferase domain-containing protein</fullName>
    </recommendedName>
</protein>
<dbReference type="Gene3D" id="3.30.460.10">
    <property type="entry name" value="Beta Polymerase, domain 2"/>
    <property type="match status" value="1"/>
</dbReference>
<dbReference type="InterPro" id="IPR043519">
    <property type="entry name" value="NT_sf"/>
</dbReference>